<protein>
    <recommendedName>
        <fullName evidence="5">Translocon-associated protein subunit gamma</fullName>
    </recommendedName>
    <alternativeName>
        <fullName evidence="12">Signal sequence receptor subunit gamma</fullName>
    </alternativeName>
</protein>
<keyword evidence="6" id="KW-0597">Phosphoprotein</keyword>
<evidence type="ECO:0000256" key="11">
    <source>
        <dbReference type="ARBA" id="ARBA00023136"/>
    </source>
</evidence>
<proteinExistence type="inferred from homology"/>
<evidence type="ECO:0000256" key="4">
    <source>
        <dbReference type="ARBA" id="ARBA00011819"/>
    </source>
</evidence>
<sequence>MAPKGGSKQQSEEDLLLQDFSRNLSAKSSALFFGNAFIVSAIPIWLYWRIWHMDLIQSAVLYSVMTLVSTYLVAFAYKNVKFVLKHKVAQKREDAVSKEVTRKLSEADNRKMSRKEKDERFDSLFKVFLGNHKRGYFVENKILWKKNEVADYEATTFSIFYNNTLFLVLVIVASFFILKNFNPTVNYILSISASSGLIALLSTGSK</sequence>
<dbReference type="InterPro" id="IPR009779">
    <property type="entry name" value="SSR3"/>
</dbReference>
<dbReference type="GO" id="GO:0005789">
    <property type="term" value="C:endoplasmic reticulum membrane"/>
    <property type="evidence" value="ECO:0007669"/>
    <property type="project" value="UniProtKB-SubCell"/>
</dbReference>
<dbReference type="PANTHER" id="PTHR13399">
    <property type="entry name" value="TRANSLOCON-ASSOCIATED PROTEIN TRAP , GAMMA SUBUNIT"/>
    <property type="match status" value="1"/>
</dbReference>
<dbReference type="GO" id="GO:0006614">
    <property type="term" value="P:SRP-dependent cotranslational protein targeting to membrane"/>
    <property type="evidence" value="ECO:0007669"/>
    <property type="project" value="InterPro"/>
</dbReference>
<comment type="caution">
    <text evidence="14">The sequence shown here is derived from an EMBL/GenBank/DDBJ whole genome shotgun (WGS) entry which is preliminary data.</text>
</comment>
<feature type="transmembrane region" description="Helical" evidence="13">
    <location>
        <begin position="30"/>
        <end position="48"/>
    </location>
</feature>
<comment type="subunit">
    <text evidence="4">Heterotetramer of TRAP-alpha, TRAP-beta, TRAP-delta and TRAP-gamma.</text>
</comment>
<evidence type="ECO:0000256" key="3">
    <source>
        <dbReference type="ARBA" id="ARBA00007990"/>
    </source>
</evidence>
<evidence type="ECO:0000256" key="5">
    <source>
        <dbReference type="ARBA" id="ARBA00022231"/>
    </source>
</evidence>
<feature type="transmembrane region" description="Helical" evidence="13">
    <location>
        <begin position="184"/>
        <end position="203"/>
    </location>
</feature>
<evidence type="ECO:0000256" key="9">
    <source>
        <dbReference type="ARBA" id="ARBA00022989"/>
    </source>
</evidence>
<keyword evidence="8" id="KW-0256">Endoplasmic reticulum</keyword>
<comment type="function">
    <text evidence="1">TRAP proteins are part of a complex whose function is to bind calcium to the ER membrane and thereby regulate the retention of ER resident proteins.</text>
</comment>
<dbReference type="Proteomes" id="UP000593571">
    <property type="component" value="Unassembled WGS sequence"/>
</dbReference>
<comment type="subcellular location">
    <subcellularLocation>
        <location evidence="2">Endoplasmic reticulum membrane</location>
        <topology evidence="2">Multi-pass membrane protein</topology>
    </subcellularLocation>
</comment>
<keyword evidence="15" id="KW-1185">Reference proteome</keyword>
<dbReference type="Pfam" id="PF07074">
    <property type="entry name" value="TRAP-gamma"/>
    <property type="match status" value="2"/>
</dbReference>
<evidence type="ECO:0000256" key="8">
    <source>
        <dbReference type="ARBA" id="ARBA00022824"/>
    </source>
</evidence>
<dbReference type="AlphaFoldDB" id="A0A7J8HVK8"/>
<keyword evidence="9 13" id="KW-1133">Transmembrane helix</keyword>
<accession>A0A7J8HVK8</accession>
<keyword evidence="7 13" id="KW-0812">Transmembrane</keyword>
<feature type="transmembrane region" description="Helical" evidence="13">
    <location>
        <begin position="159"/>
        <end position="178"/>
    </location>
</feature>
<keyword evidence="14" id="KW-0675">Receptor</keyword>
<feature type="transmembrane region" description="Helical" evidence="13">
    <location>
        <begin position="60"/>
        <end position="77"/>
    </location>
</feature>
<evidence type="ECO:0000256" key="13">
    <source>
        <dbReference type="SAM" id="Phobius"/>
    </source>
</evidence>
<dbReference type="PANTHER" id="PTHR13399:SF3">
    <property type="entry name" value="TRANSLOCON-ASSOCIATED PROTEIN SUBUNIT GAMMA"/>
    <property type="match status" value="1"/>
</dbReference>
<evidence type="ECO:0000256" key="1">
    <source>
        <dbReference type="ARBA" id="ARBA00002838"/>
    </source>
</evidence>
<evidence type="ECO:0000313" key="15">
    <source>
        <dbReference type="Proteomes" id="UP000593571"/>
    </source>
</evidence>
<reference evidence="14 15" key="1">
    <citation type="journal article" date="2020" name="Nature">
        <title>Six reference-quality genomes reveal evolution of bat adaptations.</title>
        <authorList>
            <person name="Jebb D."/>
            <person name="Huang Z."/>
            <person name="Pippel M."/>
            <person name="Hughes G.M."/>
            <person name="Lavrichenko K."/>
            <person name="Devanna P."/>
            <person name="Winkler S."/>
            <person name="Jermiin L.S."/>
            <person name="Skirmuntt E.C."/>
            <person name="Katzourakis A."/>
            <person name="Burkitt-Gray L."/>
            <person name="Ray D.A."/>
            <person name="Sullivan K.A.M."/>
            <person name="Roscito J.G."/>
            <person name="Kirilenko B.M."/>
            <person name="Davalos L.M."/>
            <person name="Corthals A.P."/>
            <person name="Power M.L."/>
            <person name="Jones G."/>
            <person name="Ransome R.D."/>
            <person name="Dechmann D.K.N."/>
            <person name="Locatelli A.G."/>
            <person name="Puechmaille S.J."/>
            <person name="Fedrigo O."/>
            <person name="Jarvis E.D."/>
            <person name="Hiller M."/>
            <person name="Vernes S.C."/>
            <person name="Myers E.W."/>
            <person name="Teeling E.C."/>
        </authorList>
    </citation>
    <scope>NUCLEOTIDE SEQUENCE [LARGE SCALE GENOMIC DNA]</scope>
    <source>
        <strain evidence="14">MRouAeg1</strain>
        <tissue evidence="14">Muscle</tissue>
    </source>
</reference>
<dbReference type="EMBL" id="JACASE010000004">
    <property type="protein sequence ID" value="KAF6476347.1"/>
    <property type="molecule type" value="Genomic_DNA"/>
</dbReference>
<evidence type="ECO:0000256" key="6">
    <source>
        <dbReference type="ARBA" id="ARBA00022553"/>
    </source>
</evidence>
<comment type="similarity">
    <text evidence="3">Belongs to the TRAP-gamma family.</text>
</comment>
<gene>
    <name evidence="14" type="ORF">HJG63_018518</name>
</gene>
<name>A0A7J8HVK8_ROUAE</name>
<evidence type="ECO:0000256" key="2">
    <source>
        <dbReference type="ARBA" id="ARBA00004477"/>
    </source>
</evidence>
<evidence type="ECO:0000256" key="12">
    <source>
        <dbReference type="ARBA" id="ARBA00030917"/>
    </source>
</evidence>
<evidence type="ECO:0000256" key="10">
    <source>
        <dbReference type="ARBA" id="ARBA00022990"/>
    </source>
</evidence>
<keyword evidence="10" id="KW-0007">Acetylation</keyword>
<evidence type="ECO:0000313" key="14">
    <source>
        <dbReference type="EMBL" id="KAF6476347.1"/>
    </source>
</evidence>
<keyword evidence="11 13" id="KW-0472">Membrane</keyword>
<organism evidence="14 15">
    <name type="scientific">Rousettus aegyptiacus</name>
    <name type="common">Egyptian fruit bat</name>
    <name type="synonym">Pteropus aegyptiacus</name>
    <dbReference type="NCBI Taxonomy" id="9407"/>
    <lineage>
        <taxon>Eukaryota</taxon>
        <taxon>Metazoa</taxon>
        <taxon>Chordata</taxon>
        <taxon>Craniata</taxon>
        <taxon>Vertebrata</taxon>
        <taxon>Euteleostomi</taxon>
        <taxon>Mammalia</taxon>
        <taxon>Eutheria</taxon>
        <taxon>Laurasiatheria</taxon>
        <taxon>Chiroptera</taxon>
        <taxon>Yinpterochiroptera</taxon>
        <taxon>Pteropodoidea</taxon>
        <taxon>Pteropodidae</taxon>
        <taxon>Rousettinae</taxon>
        <taxon>Rousettus</taxon>
    </lineage>
</organism>
<evidence type="ECO:0000256" key="7">
    <source>
        <dbReference type="ARBA" id="ARBA00022692"/>
    </source>
</evidence>